<dbReference type="Proteomes" id="UP001060170">
    <property type="component" value="Chromosome 1"/>
</dbReference>
<accession>A0ACC0EYI0</accession>
<reference evidence="2" key="1">
    <citation type="journal article" date="2018" name="BMC Genomics">
        <title>Genomic insights into host adaptation between the wheat stripe rust pathogen (Puccinia striiformis f. sp. tritici) and the barley stripe rust pathogen (Puccinia striiformis f. sp. hordei).</title>
        <authorList>
            <person name="Xia C."/>
            <person name="Wang M."/>
            <person name="Yin C."/>
            <person name="Cornejo O.E."/>
            <person name="Hulbert S.H."/>
            <person name="Chen X."/>
        </authorList>
    </citation>
    <scope>NUCLEOTIDE SEQUENCE [LARGE SCALE GENOMIC DNA]</scope>
    <source>
        <strain evidence="2">93-210</strain>
    </source>
</reference>
<gene>
    <name evidence="1" type="ORF">MJO28_000809</name>
</gene>
<keyword evidence="2" id="KW-1185">Reference proteome</keyword>
<organism evidence="1 2">
    <name type="scientific">Puccinia striiformis f. sp. tritici</name>
    <dbReference type="NCBI Taxonomy" id="168172"/>
    <lineage>
        <taxon>Eukaryota</taxon>
        <taxon>Fungi</taxon>
        <taxon>Dikarya</taxon>
        <taxon>Basidiomycota</taxon>
        <taxon>Pucciniomycotina</taxon>
        <taxon>Pucciniomycetes</taxon>
        <taxon>Pucciniales</taxon>
        <taxon>Pucciniaceae</taxon>
        <taxon>Puccinia</taxon>
    </lineage>
</organism>
<evidence type="ECO:0000313" key="1">
    <source>
        <dbReference type="EMBL" id="KAI7962715.1"/>
    </source>
</evidence>
<reference evidence="2" key="2">
    <citation type="journal article" date="2018" name="Mol. Plant Microbe Interact.">
        <title>Genome sequence resources for the wheat stripe rust pathogen (Puccinia striiformis f. sp. tritici) and the barley stripe rust pathogen (Puccinia striiformis f. sp. hordei).</title>
        <authorList>
            <person name="Xia C."/>
            <person name="Wang M."/>
            <person name="Yin C."/>
            <person name="Cornejo O.E."/>
            <person name="Hulbert S.H."/>
            <person name="Chen X."/>
        </authorList>
    </citation>
    <scope>NUCLEOTIDE SEQUENCE [LARGE SCALE GENOMIC DNA]</scope>
    <source>
        <strain evidence="2">93-210</strain>
    </source>
</reference>
<reference evidence="1 2" key="3">
    <citation type="journal article" date="2022" name="Microbiol. Spectr.">
        <title>Folding features and dynamics of 3D genome architecture in plant fungal pathogens.</title>
        <authorList>
            <person name="Xia C."/>
        </authorList>
    </citation>
    <scope>NUCLEOTIDE SEQUENCE [LARGE SCALE GENOMIC DNA]</scope>
    <source>
        <strain evidence="1 2">93-210</strain>
    </source>
</reference>
<dbReference type="EMBL" id="CM045865">
    <property type="protein sequence ID" value="KAI7962715.1"/>
    <property type="molecule type" value="Genomic_DNA"/>
</dbReference>
<proteinExistence type="predicted"/>
<sequence>MTNNPHINPIFFQSPPNEVFTSSEVVTSSIPAPSADNSSIPALSSVDNIPTMDLLPPPELSYKTQQELHDDAQQWAKNQGYAIIKGNTNLPEQ</sequence>
<evidence type="ECO:0000313" key="2">
    <source>
        <dbReference type="Proteomes" id="UP001060170"/>
    </source>
</evidence>
<name>A0ACC0EYI0_9BASI</name>
<protein>
    <submittedName>
        <fullName evidence="1">Uncharacterized protein</fullName>
    </submittedName>
</protein>
<comment type="caution">
    <text evidence="1">The sequence shown here is derived from an EMBL/GenBank/DDBJ whole genome shotgun (WGS) entry which is preliminary data.</text>
</comment>